<dbReference type="Proteomes" id="UP000663827">
    <property type="component" value="Unassembled WGS sequence"/>
</dbReference>
<feature type="compositionally biased region" description="Basic and acidic residues" evidence="1">
    <location>
        <begin position="60"/>
        <end position="73"/>
    </location>
</feature>
<organism evidence="2 3">
    <name type="scientific">Rhizoctonia solani</name>
    <dbReference type="NCBI Taxonomy" id="456999"/>
    <lineage>
        <taxon>Eukaryota</taxon>
        <taxon>Fungi</taxon>
        <taxon>Dikarya</taxon>
        <taxon>Basidiomycota</taxon>
        <taxon>Agaricomycotina</taxon>
        <taxon>Agaricomycetes</taxon>
        <taxon>Cantharellales</taxon>
        <taxon>Ceratobasidiaceae</taxon>
        <taxon>Rhizoctonia</taxon>
    </lineage>
</organism>
<feature type="region of interest" description="Disordered" evidence="1">
    <location>
        <begin position="117"/>
        <end position="137"/>
    </location>
</feature>
<sequence length="137" mass="15209">PEALVSPFRRSSVVTDVYYPVDPCRVGHNGEHRALPHLHNYKEDASSIASSQQLDTNPAAKDRFHTHGRDPNGEFKRWNHSGWKLIVDKTNLNAQLDKDLVLNFYDFVRICDSLSSGKGTGDQAGLAVAPRSVPGRT</sequence>
<gene>
    <name evidence="2" type="ORF">RDB_LOCUS156704</name>
</gene>
<evidence type="ECO:0000256" key="1">
    <source>
        <dbReference type="SAM" id="MobiDB-lite"/>
    </source>
</evidence>
<comment type="caution">
    <text evidence="2">The sequence shown here is derived from an EMBL/GenBank/DDBJ whole genome shotgun (WGS) entry which is preliminary data.</text>
</comment>
<protein>
    <submittedName>
        <fullName evidence="2">Uncharacterized protein</fullName>
    </submittedName>
</protein>
<dbReference type="AlphaFoldDB" id="A0A8H3E822"/>
<evidence type="ECO:0000313" key="2">
    <source>
        <dbReference type="EMBL" id="CAE7213945.1"/>
    </source>
</evidence>
<reference evidence="2" key="1">
    <citation type="submission" date="2021-01" db="EMBL/GenBank/DDBJ databases">
        <authorList>
            <person name="Kaushik A."/>
        </authorList>
    </citation>
    <scope>NUCLEOTIDE SEQUENCE</scope>
    <source>
        <strain evidence="2">AG5</strain>
    </source>
</reference>
<feature type="compositionally biased region" description="Polar residues" evidence="1">
    <location>
        <begin position="47"/>
        <end position="56"/>
    </location>
</feature>
<evidence type="ECO:0000313" key="3">
    <source>
        <dbReference type="Proteomes" id="UP000663827"/>
    </source>
</evidence>
<proteinExistence type="predicted"/>
<feature type="region of interest" description="Disordered" evidence="1">
    <location>
        <begin position="47"/>
        <end position="73"/>
    </location>
</feature>
<accession>A0A8H3E822</accession>
<dbReference type="EMBL" id="CAJNJQ010004780">
    <property type="protein sequence ID" value="CAE7213945.1"/>
    <property type="molecule type" value="Genomic_DNA"/>
</dbReference>
<feature type="non-terminal residue" evidence="2">
    <location>
        <position position="1"/>
    </location>
</feature>
<name>A0A8H3E822_9AGAM</name>